<feature type="binding site" evidence="7">
    <location>
        <position position="61"/>
    </location>
    <ligand>
        <name>Zn(2+)</name>
        <dbReference type="ChEBI" id="CHEBI:29105"/>
        <label>2</label>
    </ligand>
</feature>
<comment type="similarity">
    <text evidence="3 7">Belongs to the metallo-beta-lactamase superfamily. Glyoxalase II family.</text>
</comment>
<comment type="subunit">
    <text evidence="7">Monomer.</text>
</comment>
<proteinExistence type="inferred from homology"/>
<comment type="cofactor">
    <cofactor evidence="7">
        <name>Zn(2+)</name>
        <dbReference type="ChEBI" id="CHEBI:29105"/>
    </cofactor>
    <text evidence="7">Binds 2 Zn(2+) ions per subunit.</text>
</comment>
<feature type="binding site" evidence="7">
    <location>
        <position position="114"/>
    </location>
    <ligand>
        <name>Zn(2+)</name>
        <dbReference type="ChEBI" id="CHEBI:29105"/>
        <label>1</label>
    </ligand>
</feature>
<feature type="binding site" evidence="7">
    <location>
        <position position="171"/>
    </location>
    <ligand>
        <name>Zn(2+)</name>
        <dbReference type="ChEBI" id="CHEBI:29105"/>
        <label>2</label>
    </ligand>
</feature>
<keyword evidence="10" id="KW-1185">Reference proteome</keyword>
<feature type="domain" description="Metallo-beta-lactamase" evidence="8">
    <location>
        <begin position="13"/>
        <end position="171"/>
    </location>
</feature>
<dbReference type="NCBIfam" id="TIGR03413">
    <property type="entry name" value="GSH_gloB"/>
    <property type="match status" value="1"/>
</dbReference>
<comment type="pathway">
    <text evidence="2 7">Secondary metabolite metabolism; methylglyoxal degradation; (R)-lactate from methylglyoxal: step 2/2.</text>
</comment>
<evidence type="ECO:0000256" key="2">
    <source>
        <dbReference type="ARBA" id="ARBA00004963"/>
    </source>
</evidence>
<feature type="binding site" evidence="7">
    <location>
        <position position="133"/>
    </location>
    <ligand>
        <name>Zn(2+)</name>
        <dbReference type="ChEBI" id="CHEBI:29105"/>
        <label>2</label>
    </ligand>
</feature>
<keyword evidence="4 7" id="KW-0479">Metal-binding</keyword>
<dbReference type="GO" id="GO:0019243">
    <property type="term" value="P:methylglyoxal catabolic process to D-lactate via S-lactoyl-glutathione"/>
    <property type="evidence" value="ECO:0007669"/>
    <property type="project" value="UniProtKB-UniRule"/>
</dbReference>
<dbReference type="Gene3D" id="3.60.15.10">
    <property type="entry name" value="Ribonuclease Z/Hydroxyacylglutathione hydrolase-like"/>
    <property type="match status" value="1"/>
</dbReference>
<reference evidence="9 10" key="1">
    <citation type="submission" date="2020-10" db="EMBL/GenBank/DDBJ databases">
        <title>Degradation of 1,4-Dioxane by Xanthobacter sp. YN2, via a Novel Group-2 Soluble Di-Iron Monooxygenase.</title>
        <authorList>
            <person name="Ma F."/>
            <person name="Wang Y."/>
            <person name="Yang J."/>
            <person name="Guo H."/>
            <person name="Su D."/>
            <person name="Yu L."/>
        </authorList>
    </citation>
    <scope>NUCLEOTIDE SEQUENCE [LARGE SCALE GENOMIC DNA]</scope>
    <source>
        <strain evidence="9 10">YN2</strain>
    </source>
</reference>
<dbReference type="SMART" id="SM00849">
    <property type="entry name" value="Lactamase_B"/>
    <property type="match status" value="1"/>
</dbReference>
<dbReference type="PANTHER" id="PTHR43705">
    <property type="entry name" value="HYDROXYACYLGLUTATHIONE HYDROLASE"/>
    <property type="match status" value="1"/>
</dbReference>
<gene>
    <name evidence="7 9" type="primary">gloB</name>
    <name evidence="9" type="ORF">EZH22_08150</name>
</gene>
<sequence>MPAEIRLVPCLSDNYAVLLHDRVTEATAVIDVPEATPVIAALEAEGWNLTHILVTHHHADHVQGIPAVKARYGATVVGPKAEAAGIPGLDVAVVDGDPVAVGSLIGRVLETPGHTAGPASYLFEGEGLLFAGDTLFTLGCGRPLECEPPVLWASLQRLRALPETLAVYSGHEYTLANARFALSVDPDNPLLARLMAEAEAKRAAGQPTIPSRLGEECGANPFLRADDPAMAERLGLAGADPAAVFTELRARKNVFRG</sequence>
<protein>
    <recommendedName>
        <fullName evidence="7">Hydroxyacylglutathione hydrolase</fullName>
        <ecNumber evidence="7">3.1.2.6</ecNumber>
    </recommendedName>
    <alternativeName>
        <fullName evidence="7">Glyoxalase II</fullName>
        <shortName evidence="7">Glx II</shortName>
    </alternativeName>
</protein>
<dbReference type="Pfam" id="PF00753">
    <property type="entry name" value="Lactamase_B"/>
    <property type="match status" value="1"/>
</dbReference>
<feature type="binding site" evidence="7">
    <location>
        <position position="133"/>
    </location>
    <ligand>
        <name>Zn(2+)</name>
        <dbReference type="ChEBI" id="CHEBI:29105"/>
        <label>1</label>
    </ligand>
</feature>
<dbReference type="InterPro" id="IPR017782">
    <property type="entry name" value="Hydroxyacylglutathione_Hdrlase"/>
</dbReference>
<dbReference type="PANTHER" id="PTHR43705:SF1">
    <property type="entry name" value="HYDROXYACYLGLUTATHIONE HYDROLASE GLOB"/>
    <property type="match status" value="1"/>
</dbReference>
<keyword evidence="5 7" id="KW-0378">Hydrolase</keyword>
<dbReference type="PIRSF" id="PIRSF005457">
    <property type="entry name" value="Glx"/>
    <property type="match status" value="1"/>
</dbReference>
<feature type="binding site" evidence="7">
    <location>
        <position position="60"/>
    </location>
    <ligand>
        <name>Zn(2+)</name>
        <dbReference type="ChEBI" id="CHEBI:29105"/>
        <label>2</label>
    </ligand>
</feature>
<evidence type="ECO:0000256" key="5">
    <source>
        <dbReference type="ARBA" id="ARBA00022801"/>
    </source>
</evidence>
<evidence type="ECO:0000313" key="10">
    <source>
        <dbReference type="Proteomes" id="UP000596427"/>
    </source>
</evidence>
<dbReference type="EC" id="3.1.2.6" evidence="7"/>
<evidence type="ECO:0000259" key="8">
    <source>
        <dbReference type="SMART" id="SM00849"/>
    </source>
</evidence>
<dbReference type="KEGG" id="xdi:EZH22_08150"/>
<dbReference type="CDD" id="cd07723">
    <property type="entry name" value="hydroxyacylglutathione_hydrolase_MBL-fold"/>
    <property type="match status" value="1"/>
</dbReference>
<dbReference type="Proteomes" id="UP000596427">
    <property type="component" value="Chromosome"/>
</dbReference>
<dbReference type="Pfam" id="PF16123">
    <property type="entry name" value="HAGH_C"/>
    <property type="match status" value="1"/>
</dbReference>
<dbReference type="HAMAP" id="MF_01374">
    <property type="entry name" value="Glyoxalase_2"/>
    <property type="match status" value="1"/>
</dbReference>
<feature type="binding site" evidence="7">
    <location>
        <position position="56"/>
    </location>
    <ligand>
        <name>Zn(2+)</name>
        <dbReference type="ChEBI" id="CHEBI:29105"/>
        <label>1</label>
    </ligand>
</feature>
<comment type="catalytic activity">
    <reaction evidence="1 7">
        <text>an S-(2-hydroxyacyl)glutathione + H2O = a 2-hydroxy carboxylate + glutathione + H(+)</text>
        <dbReference type="Rhea" id="RHEA:21864"/>
        <dbReference type="ChEBI" id="CHEBI:15377"/>
        <dbReference type="ChEBI" id="CHEBI:15378"/>
        <dbReference type="ChEBI" id="CHEBI:57925"/>
        <dbReference type="ChEBI" id="CHEBI:58896"/>
        <dbReference type="ChEBI" id="CHEBI:71261"/>
        <dbReference type="EC" id="3.1.2.6"/>
    </reaction>
</comment>
<comment type="function">
    <text evidence="7">Thiolesterase that catalyzes the hydrolysis of S-D-lactoyl-glutathione to form glutathione and D-lactic acid.</text>
</comment>
<dbReference type="InterPro" id="IPR032282">
    <property type="entry name" value="HAGH_C"/>
</dbReference>
<dbReference type="InterPro" id="IPR035680">
    <property type="entry name" value="Clx_II_MBL"/>
</dbReference>
<dbReference type="RefSeq" id="WP_203195176.1">
    <property type="nucleotide sequence ID" value="NZ_CP063362.1"/>
</dbReference>
<dbReference type="AlphaFoldDB" id="A0A974PR51"/>
<dbReference type="EMBL" id="CP063362">
    <property type="protein sequence ID" value="QRG08262.1"/>
    <property type="molecule type" value="Genomic_DNA"/>
</dbReference>
<dbReference type="GO" id="GO:0004416">
    <property type="term" value="F:hydroxyacylglutathione hydrolase activity"/>
    <property type="evidence" value="ECO:0007669"/>
    <property type="project" value="UniProtKB-UniRule"/>
</dbReference>
<organism evidence="9 10">
    <name type="scientific">Xanthobacter dioxanivorans</name>
    <dbReference type="NCBI Taxonomy" id="2528964"/>
    <lineage>
        <taxon>Bacteria</taxon>
        <taxon>Pseudomonadati</taxon>
        <taxon>Pseudomonadota</taxon>
        <taxon>Alphaproteobacteria</taxon>
        <taxon>Hyphomicrobiales</taxon>
        <taxon>Xanthobacteraceae</taxon>
        <taxon>Xanthobacter</taxon>
    </lineage>
</organism>
<evidence type="ECO:0000313" key="9">
    <source>
        <dbReference type="EMBL" id="QRG08262.1"/>
    </source>
</evidence>
<dbReference type="InterPro" id="IPR001279">
    <property type="entry name" value="Metallo-B-lactamas"/>
</dbReference>
<evidence type="ECO:0000256" key="1">
    <source>
        <dbReference type="ARBA" id="ARBA00001623"/>
    </source>
</evidence>
<evidence type="ECO:0000256" key="7">
    <source>
        <dbReference type="HAMAP-Rule" id="MF_01374"/>
    </source>
</evidence>
<dbReference type="InterPro" id="IPR036866">
    <property type="entry name" value="RibonucZ/Hydroxyglut_hydro"/>
</dbReference>
<accession>A0A974PR51</accession>
<evidence type="ECO:0000256" key="6">
    <source>
        <dbReference type="ARBA" id="ARBA00022833"/>
    </source>
</evidence>
<evidence type="ECO:0000256" key="3">
    <source>
        <dbReference type="ARBA" id="ARBA00006759"/>
    </source>
</evidence>
<dbReference type="SUPFAM" id="SSF56281">
    <property type="entry name" value="Metallo-hydrolase/oxidoreductase"/>
    <property type="match status" value="1"/>
</dbReference>
<evidence type="ECO:0000256" key="4">
    <source>
        <dbReference type="ARBA" id="ARBA00022723"/>
    </source>
</evidence>
<feature type="binding site" evidence="7">
    <location>
        <position position="58"/>
    </location>
    <ligand>
        <name>Zn(2+)</name>
        <dbReference type="ChEBI" id="CHEBI:29105"/>
        <label>1</label>
    </ligand>
</feature>
<name>A0A974PR51_9HYPH</name>
<dbReference type="InterPro" id="IPR050110">
    <property type="entry name" value="Glyoxalase_II_hydrolase"/>
</dbReference>
<keyword evidence="6 7" id="KW-0862">Zinc</keyword>
<dbReference type="GO" id="GO:0046872">
    <property type="term" value="F:metal ion binding"/>
    <property type="evidence" value="ECO:0007669"/>
    <property type="project" value="UniProtKB-KW"/>
</dbReference>